<dbReference type="RefSeq" id="WP_330483229.1">
    <property type="nucleotide sequence ID" value="NZ_JAZBJZ010000026.1"/>
</dbReference>
<name>A0AAW9Q019_9CYAN</name>
<dbReference type="EMBL" id="JAZBJZ010000026">
    <property type="protein sequence ID" value="MEE3716800.1"/>
    <property type="molecule type" value="Genomic_DNA"/>
</dbReference>
<keyword evidence="1" id="KW-0472">Membrane</keyword>
<organism evidence="2 3">
    <name type="scientific">Tumidithrix elongata BACA0141</name>
    <dbReference type="NCBI Taxonomy" id="2716417"/>
    <lineage>
        <taxon>Bacteria</taxon>
        <taxon>Bacillati</taxon>
        <taxon>Cyanobacteriota</taxon>
        <taxon>Cyanophyceae</taxon>
        <taxon>Pseudanabaenales</taxon>
        <taxon>Pseudanabaenaceae</taxon>
        <taxon>Tumidithrix</taxon>
        <taxon>Tumidithrix elongata</taxon>
    </lineage>
</organism>
<feature type="transmembrane region" description="Helical" evidence="1">
    <location>
        <begin position="168"/>
        <end position="187"/>
    </location>
</feature>
<gene>
    <name evidence="2" type="ORF">V2H45_08585</name>
</gene>
<comment type="caution">
    <text evidence="2">The sequence shown here is derived from an EMBL/GenBank/DDBJ whole genome shotgun (WGS) entry which is preliminary data.</text>
</comment>
<evidence type="ECO:0000256" key="1">
    <source>
        <dbReference type="SAM" id="Phobius"/>
    </source>
</evidence>
<keyword evidence="3" id="KW-1185">Reference proteome</keyword>
<protein>
    <submittedName>
        <fullName evidence="2">Uncharacterized protein</fullName>
    </submittedName>
</protein>
<evidence type="ECO:0000313" key="3">
    <source>
        <dbReference type="Proteomes" id="UP001333818"/>
    </source>
</evidence>
<reference evidence="2" key="1">
    <citation type="submission" date="2024-01" db="EMBL/GenBank/DDBJ databases">
        <title>Bank of Algae and Cyanobacteria of the Azores (BACA) strain genomes.</title>
        <authorList>
            <person name="Luz R."/>
            <person name="Cordeiro R."/>
            <person name="Fonseca A."/>
            <person name="Goncalves V."/>
        </authorList>
    </citation>
    <scope>NUCLEOTIDE SEQUENCE</scope>
    <source>
        <strain evidence="2">BACA0141</strain>
    </source>
</reference>
<feature type="transmembrane region" description="Helical" evidence="1">
    <location>
        <begin position="430"/>
        <end position="452"/>
    </location>
</feature>
<feature type="transmembrane region" description="Helical" evidence="1">
    <location>
        <begin position="398"/>
        <end position="424"/>
    </location>
</feature>
<dbReference type="Proteomes" id="UP001333818">
    <property type="component" value="Unassembled WGS sequence"/>
</dbReference>
<feature type="transmembrane region" description="Helical" evidence="1">
    <location>
        <begin position="138"/>
        <end position="156"/>
    </location>
</feature>
<feature type="transmembrane region" description="Helical" evidence="1">
    <location>
        <begin position="495"/>
        <end position="516"/>
    </location>
</feature>
<feature type="transmembrane region" description="Helical" evidence="1">
    <location>
        <begin position="220"/>
        <end position="238"/>
    </location>
</feature>
<proteinExistence type="predicted"/>
<sequence>MECPLCGHTKFVNHGQVKYEKKRQGKKIYECAACHAIFTDDFTEESPPNSPSREFFFPEVNFLKDSLNQKFRYNGTHIQGHRFIDGVIKNLKTWFEQFNHDFQGSHSIQQLSQDLGIILGFTLLQAVWMTLFTSLKVGLLNLIPTFLVLAIWYFFIKVEFNTQPFTKYFWQIFLLVFILTLRFPATISRNLEPFNWVIYFAVIGLILFKLVSYFKVRQKLALIILTSVLIVYNSLAHISSNSPYTYVPGIAVNYPFACPHEHPEFMVNCDLNHFTALERIFVEPNFDASYSKTLRRFFFGYLSSLIGFDGHRWIASFSLNLLFWLFACSALYKTCLTFKLSERGAAIAILSCASSWGFISFIGQSGMYVASYAISAIMIWATLEIIESNNLAKIMLMSMLILTGSLIYDIYHLTIACLLTLFIFRKKVVAIVTLTIQILIAIIWTEIFLKLVLGTIGWQENIDFITLSIHAWLTKFARLDIGWLLKFIWRGAEAVIYGGMIVGALAAVIYLMDLWNRYRSKQDLNSRLPLTISIAIIALVFLSVAIVAPEADRWSPTGTLPRLTFYTYPIFTIALAAIADRSIKSYYAYSGVVLTFLFANIDITGIASMAPFFDYGLFGIYWKP</sequence>
<feature type="transmembrane region" description="Helical" evidence="1">
    <location>
        <begin position="193"/>
        <end position="213"/>
    </location>
</feature>
<dbReference type="AlphaFoldDB" id="A0AAW9Q019"/>
<feature type="transmembrane region" description="Helical" evidence="1">
    <location>
        <begin position="344"/>
        <end position="363"/>
    </location>
</feature>
<keyword evidence="1" id="KW-0812">Transmembrane</keyword>
<accession>A0AAW9Q019</accession>
<feature type="transmembrane region" description="Helical" evidence="1">
    <location>
        <begin position="586"/>
        <end position="613"/>
    </location>
</feature>
<evidence type="ECO:0000313" key="2">
    <source>
        <dbReference type="EMBL" id="MEE3716800.1"/>
    </source>
</evidence>
<feature type="transmembrane region" description="Helical" evidence="1">
    <location>
        <begin position="560"/>
        <end position="579"/>
    </location>
</feature>
<feature type="transmembrane region" description="Helical" evidence="1">
    <location>
        <begin position="115"/>
        <end position="132"/>
    </location>
</feature>
<feature type="transmembrane region" description="Helical" evidence="1">
    <location>
        <begin position="313"/>
        <end position="332"/>
    </location>
</feature>
<keyword evidence="1" id="KW-1133">Transmembrane helix</keyword>
<feature type="transmembrane region" description="Helical" evidence="1">
    <location>
        <begin position="528"/>
        <end position="548"/>
    </location>
</feature>